<proteinExistence type="predicted"/>
<dbReference type="InterPro" id="IPR025520">
    <property type="entry name" value="DUF4408"/>
</dbReference>
<evidence type="ECO:0000259" key="3">
    <source>
        <dbReference type="Pfam" id="PF14364"/>
    </source>
</evidence>
<comment type="caution">
    <text evidence="4">The sequence shown here is derived from an EMBL/GenBank/DDBJ whole genome shotgun (WGS) entry which is preliminary data.</text>
</comment>
<evidence type="ECO:0000313" key="4">
    <source>
        <dbReference type="EMBL" id="KAF6157033.1"/>
    </source>
</evidence>
<keyword evidence="5" id="KW-1185">Reference proteome</keyword>
<dbReference type="PANTHER" id="PTHR33098">
    <property type="entry name" value="COTTON FIBER (DUF761)"/>
    <property type="match status" value="1"/>
</dbReference>
<gene>
    <name evidence="4" type="ORF">GIB67_041494</name>
</gene>
<sequence length="219" mass="24920">MLGESLPAIWASMNSWFTPTVLFLLLNLMIGTIAVTSGLASPKSDSKQPQHQQQQPLVRTPSIIERLKSINLHRYRSQDLNPITTTTTTTITNIFTPPELETVKTFETSEEFHEPHVTRTVSDTKPTLGGEKQVKLPRKMRKSASAKSAFAHFEEEEMVEIRVPLTVREKKTTSEAFSGEDECVDEKADDFINKFKQQLKLQRLDSIIRYKEMLNRGAK</sequence>
<dbReference type="Pfam" id="PF14364">
    <property type="entry name" value="DUF4408"/>
    <property type="match status" value="1"/>
</dbReference>
<protein>
    <recommendedName>
        <fullName evidence="3">DUF4408 domain-containing protein</fullName>
    </recommendedName>
</protein>
<dbReference type="Pfam" id="PF05553">
    <property type="entry name" value="DUF761"/>
    <property type="match status" value="1"/>
</dbReference>
<feature type="region of interest" description="Disordered" evidence="1">
    <location>
        <begin position="39"/>
        <end position="59"/>
    </location>
</feature>
<feature type="transmembrane region" description="Helical" evidence="2">
    <location>
        <begin position="20"/>
        <end position="40"/>
    </location>
</feature>
<evidence type="ECO:0000313" key="5">
    <source>
        <dbReference type="Proteomes" id="UP000541444"/>
    </source>
</evidence>
<organism evidence="4 5">
    <name type="scientific">Kingdonia uniflora</name>
    <dbReference type="NCBI Taxonomy" id="39325"/>
    <lineage>
        <taxon>Eukaryota</taxon>
        <taxon>Viridiplantae</taxon>
        <taxon>Streptophyta</taxon>
        <taxon>Embryophyta</taxon>
        <taxon>Tracheophyta</taxon>
        <taxon>Spermatophyta</taxon>
        <taxon>Magnoliopsida</taxon>
        <taxon>Ranunculales</taxon>
        <taxon>Circaeasteraceae</taxon>
        <taxon>Kingdonia</taxon>
    </lineage>
</organism>
<dbReference type="AlphaFoldDB" id="A0A7J7MQ71"/>
<evidence type="ECO:0000256" key="2">
    <source>
        <dbReference type="SAM" id="Phobius"/>
    </source>
</evidence>
<keyword evidence="2" id="KW-1133">Transmembrane helix</keyword>
<dbReference type="Proteomes" id="UP000541444">
    <property type="component" value="Unassembled WGS sequence"/>
</dbReference>
<evidence type="ECO:0000256" key="1">
    <source>
        <dbReference type="SAM" id="MobiDB-lite"/>
    </source>
</evidence>
<accession>A0A7J7MQ71</accession>
<name>A0A7J7MQ71_9MAGN</name>
<feature type="domain" description="DUF4408" evidence="3">
    <location>
        <begin position="7"/>
        <end position="38"/>
    </location>
</feature>
<dbReference type="EMBL" id="JACGCM010001281">
    <property type="protein sequence ID" value="KAF6157033.1"/>
    <property type="molecule type" value="Genomic_DNA"/>
</dbReference>
<keyword evidence="2" id="KW-0472">Membrane</keyword>
<dbReference type="PANTHER" id="PTHR33098:SF53">
    <property type="entry name" value="OS05G0540900 PROTEIN"/>
    <property type="match status" value="1"/>
</dbReference>
<keyword evidence="2" id="KW-0812">Transmembrane</keyword>
<dbReference type="OrthoDB" id="1931904at2759"/>
<reference evidence="4 5" key="1">
    <citation type="journal article" date="2020" name="IScience">
        <title>Genome Sequencing of the Endangered Kingdonia uniflora (Circaeasteraceae, Ranunculales) Reveals Potential Mechanisms of Evolutionary Specialization.</title>
        <authorList>
            <person name="Sun Y."/>
            <person name="Deng T."/>
            <person name="Zhang A."/>
            <person name="Moore M.J."/>
            <person name="Landis J.B."/>
            <person name="Lin N."/>
            <person name="Zhang H."/>
            <person name="Zhang X."/>
            <person name="Huang J."/>
            <person name="Zhang X."/>
            <person name="Sun H."/>
            <person name="Wang H."/>
        </authorList>
    </citation>
    <scope>NUCLEOTIDE SEQUENCE [LARGE SCALE GENOMIC DNA]</scope>
    <source>
        <strain evidence="4">TB1705</strain>
        <tissue evidence="4">Leaf</tissue>
    </source>
</reference>
<dbReference type="InterPro" id="IPR008480">
    <property type="entry name" value="DUF761_pln"/>
</dbReference>